<feature type="non-terminal residue" evidence="1">
    <location>
        <position position="398"/>
    </location>
</feature>
<accession>A0A0F9MCM8</accession>
<organism evidence="1">
    <name type="scientific">marine sediment metagenome</name>
    <dbReference type="NCBI Taxonomy" id="412755"/>
    <lineage>
        <taxon>unclassified sequences</taxon>
        <taxon>metagenomes</taxon>
        <taxon>ecological metagenomes</taxon>
    </lineage>
</organism>
<proteinExistence type="predicted"/>
<protein>
    <submittedName>
        <fullName evidence="1">Uncharacterized protein</fullName>
    </submittedName>
</protein>
<reference evidence="1" key="1">
    <citation type="journal article" date="2015" name="Nature">
        <title>Complex archaea that bridge the gap between prokaryotes and eukaryotes.</title>
        <authorList>
            <person name="Spang A."/>
            <person name="Saw J.H."/>
            <person name="Jorgensen S.L."/>
            <person name="Zaremba-Niedzwiedzka K."/>
            <person name="Martijn J."/>
            <person name="Lind A.E."/>
            <person name="van Eijk R."/>
            <person name="Schleper C."/>
            <person name="Guy L."/>
            <person name="Ettema T.J."/>
        </authorList>
    </citation>
    <scope>NUCLEOTIDE SEQUENCE</scope>
</reference>
<sequence length="398" mass="42263">MRRKAFPYYILIGIALILLFIVSCGSQDGGVPESGSGDPNGTSAGMRDVMGGFIENAIQLTSADDDQSNPETAYDSSKDVFFTVWTDARDQGTLGKDIYGAFVNALDGAVISNIVISNTSGNQTQPDVAYDWQNDRYLVVFTNSVDQHIYGQFINAATFDDTDMGGNFPIALANSTVTRTVPYDYSYTSHADGVATVTVGTGTGSVGSFWADLEASAPDPVPAYINTPYGSGFSNIPNTISVRSGTIEIYETFGGVTNLVGWEDNSGNIEGSRDGGPNDPVTQAGATDYYTYTLFLVNTPVAPGTVDILFDTGAATDRIAYDDNEGNFILNAPYPSRFPPIDTAVSSVDYTTGRVDLVFEETVTNYKFATGGGIVGAYDAALINAPIKTGTLILYSEG</sequence>
<comment type="caution">
    <text evidence="1">The sequence shown here is derived from an EMBL/GenBank/DDBJ whole genome shotgun (WGS) entry which is preliminary data.</text>
</comment>
<evidence type="ECO:0000313" key="1">
    <source>
        <dbReference type="EMBL" id="KKM74360.1"/>
    </source>
</evidence>
<dbReference type="EMBL" id="LAZR01009153">
    <property type="protein sequence ID" value="KKM74360.1"/>
    <property type="molecule type" value="Genomic_DNA"/>
</dbReference>
<dbReference type="PROSITE" id="PS51257">
    <property type="entry name" value="PROKAR_LIPOPROTEIN"/>
    <property type="match status" value="1"/>
</dbReference>
<name>A0A0F9MCM8_9ZZZZ</name>
<gene>
    <name evidence="1" type="ORF">LCGC14_1401140</name>
</gene>
<dbReference type="AlphaFoldDB" id="A0A0F9MCM8"/>